<evidence type="ECO:0000313" key="2">
    <source>
        <dbReference type="EMBL" id="SFD60506.1"/>
    </source>
</evidence>
<feature type="domain" description="ApeI dehydratase-like" evidence="1">
    <location>
        <begin position="25"/>
        <end position="105"/>
    </location>
</feature>
<reference evidence="3" key="1">
    <citation type="submission" date="2016-10" db="EMBL/GenBank/DDBJ databases">
        <authorList>
            <person name="Varghese N."/>
            <person name="Submissions S."/>
        </authorList>
    </citation>
    <scope>NUCLEOTIDE SEQUENCE [LARGE SCALE GENOMIC DNA]</scope>
    <source>
        <strain evidence="3">DSM 45004</strain>
    </source>
</reference>
<dbReference type="Gene3D" id="3.10.129.10">
    <property type="entry name" value="Hotdog Thioesterase"/>
    <property type="match status" value="1"/>
</dbReference>
<dbReference type="SUPFAM" id="SSF54637">
    <property type="entry name" value="Thioesterase/thiol ester dehydrase-isomerase"/>
    <property type="match status" value="1"/>
</dbReference>
<gene>
    <name evidence="2" type="ORF">SAMN04487819_101246</name>
</gene>
<dbReference type="EMBL" id="FOMZ01000001">
    <property type="protein sequence ID" value="SFD60506.1"/>
    <property type="molecule type" value="Genomic_DNA"/>
</dbReference>
<dbReference type="InterPro" id="IPR029069">
    <property type="entry name" value="HotDog_dom_sf"/>
</dbReference>
<dbReference type="AlphaFoldDB" id="A0A1I1TP50"/>
<organism evidence="2 3">
    <name type="scientific">Actinopolyspora alba</name>
    <dbReference type="NCBI Taxonomy" id="673379"/>
    <lineage>
        <taxon>Bacteria</taxon>
        <taxon>Bacillati</taxon>
        <taxon>Actinomycetota</taxon>
        <taxon>Actinomycetes</taxon>
        <taxon>Actinopolysporales</taxon>
        <taxon>Actinopolysporaceae</taxon>
        <taxon>Actinopolyspora</taxon>
        <taxon>Actinopolyspora alba group</taxon>
    </lineage>
</organism>
<dbReference type="InterPro" id="IPR054545">
    <property type="entry name" value="ApeI-like"/>
</dbReference>
<dbReference type="RefSeq" id="WP_092922440.1">
    <property type="nucleotide sequence ID" value="NZ_FOMZ01000001.1"/>
</dbReference>
<keyword evidence="3" id="KW-1185">Reference proteome</keyword>
<accession>A0A1I1TP50</accession>
<proteinExistence type="predicted"/>
<dbReference type="Proteomes" id="UP000198716">
    <property type="component" value="Unassembled WGS sequence"/>
</dbReference>
<protein>
    <submittedName>
        <fullName evidence="2">3-hydroxyacyl-[acyl-carrier-protein] dehydratase</fullName>
    </submittedName>
</protein>
<dbReference type="Pfam" id="PF22818">
    <property type="entry name" value="ApeI-like"/>
    <property type="match status" value="1"/>
</dbReference>
<evidence type="ECO:0000313" key="3">
    <source>
        <dbReference type="Proteomes" id="UP000198716"/>
    </source>
</evidence>
<sequence>MNSTIRAVVSPVTAPVELDEPVGPDRTVRAEVEVTPEEPVFAGHYPGFPVFPGVCVLDLVHRTAVQGGPPGRRVRLSGVRSAKFGAAVYPGDHLTIELRWTEPAGRDEPWSVSASVHRAELAVANMRLSYREE</sequence>
<name>A0A1I1TP50_9ACTN</name>
<evidence type="ECO:0000259" key="1">
    <source>
        <dbReference type="Pfam" id="PF22818"/>
    </source>
</evidence>